<dbReference type="Proteomes" id="UP000054815">
    <property type="component" value="Unassembled WGS sequence"/>
</dbReference>
<accession>A0A0V0XPJ1</accession>
<dbReference type="SMART" id="SM00950">
    <property type="entry name" value="Piwi"/>
    <property type="match status" value="1"/>
</dbReference>
<feature type="domain" description="Piwi" evidence="1">
    <location>
        <begin position="26"/>
        <end position="207"/>
    </location>
</feature>
<dbReference type="AlphaFoldDB" id="A0A0V0XPJ1"/>
<protein>
    <submittedName>
        <fullName evidence="2">Protein argonaute-2</fullName>
    </submittedName>
</protein>
<proteinExistence type="predicted"/>
<dbReference type="GO" id="GO:0003676">
    <property type="term" value="F:nucleic acid binding"/>
    <property type="evidence" value="ECO:0007669"/>
    <property type="project" value="InterPro"/>
</dbReference>
<evidence type="ECO:0000259" key="1">
    <source>
        <dbReference type="PROSITE" id="PS50822"/>
    </source>
</evidence>
<comment type="caution">
    <text evidence="2">The sequence shown here is derived from an EMBL/GenBank/DDBJ whole genome shotgun (WGS) entry which is preliminary data.</text>
</comment>
<reference evidence="2 3" key="1">
    <citation type="submission" date="2015-01" db="EMBL/GenBank/DDBJ databases">
        <title>Evolution of Trichinella species and genotypes.</title>
        <authorList>
            <person name="Korhonen P.K."/>
            <person name="Edoardo P."/>
            <person name="Giuseppe L.R."/>
            <person name="Gasser R.B."/>
        </authorList>
    </citation>
    <scope>NUCLEOTIDE SEQUENCE [LARGE SCALE GENOMIC DNA]</scope>
    <source>
        <strain evidence="2">ISS141</strain>
    </source>
</reference>
<dbReference type="InterPro" id="IPR036397">
    <property type="entry name" value="RNaseH_sf"/>
</dbReference>
<dbReference type="PANTHER" id="PTHR22891">
    <property type="entry name" value="EUKARYOTIC TRANSLATION INITIATION FACTOR 2C"/>
    <property type="match status" value="1"/>
</dbReference>
<dbReference type="PROSITE" id="PS50822">
    <property type="entry name" value="PIWI"/>
    <property type="match status" value="1"/>
</dbReference>
<gene>
    <name evidence="2" type="primary">ago2</name>
    <name evidence="2" type="ORF">T4E_14</name>
</gene>
<dbReference type="InterPro" id="IPR012337">
    <property type="entry name" value="RNaseH-like_sf"/>
</dbReference>
<dbReference type="EMBL" id="JYDU01000181">
    <property type="protein sequence ID" value="KRX89924.1"/>
    <property type="molecule type" value="Genomic_DNA"/>
</dbReference>
<name>A0A0V0XPJ1_TRIPS</name>
<evidence type="ECO:0000313" key="2">
    <source>
        <dbReference type="EMBL" id="KRX89924.1"/>
    </source>
</evidence>
<dbReference type="InterPro" id="IPR003165">
    <property type="entry name" value="Piwi"/>
</dbReference>
<organism evidence="2 3">
    <name type="scientific">Trichinella pseudospiralis</name>
    <name type="common">Parasitic roundworm</name>
    <dbReference type="NCBI Taxonomy" id="6337"/>
    <lineage>
        <taxon>Eukaryota</taxon>
        <taxon>Metazoa</taxon>
        <taxon>Ecdysozoa</taxon>
        <taxon>Nematoda</taxon>
        <taxon>Enoplea</taxon>
        <taxon>Dorylaimia</taxon>
        <taxon>Trichinellida</taxon>
        <taxon>Trichinellidae</taxon>
        <taxon>Trichinella</taxon>
    </lineage>
</organism>
<sequence length="248" mass="28618">MLQIWNPVVANCGKSVSDYRMQCRLQSSRQEQLDSVVFKEIVLWFLEKYEKKNGVLPESLIVYRDGVSESQFKMVVSSEVKVFKSAFEQIKENYSPKLTVIVVTKRHSAKFFKTNINSHTHVQEQNIPSGTVIDTVIVSPFLYDFYLCGHHGLLGTSRVLRYIVLHDDNKFDSDDIQMLTYALCFTYQKCTRAVSLPSPVYHAHHVATRGKELFLAAIREKGDKNVKLEEIEMKLKIREKVSNGMFWA</sequence>
<dbReference type="Gene3D" id="3.30.420.10">
    <property type="entry name" value="Ribonuclease H-like superfamily/Ribonuclease H"/>
    <property type="match status" value="1"/>
</dbReference>
<dbReference type="SUPFAM" id="SSF53098">
    <property type="entry name" value="Ribonuclease H-like"/>
    <property type="match status" value="1"/>
</dbReference>
<dbReference type="Pfam" id="PF02171">
    <property type="entry name" value="Piwi"/>
    <property type="match status" value="1"/>
</dbReference>
<evidence type="ECO:0000313" key="3">
    <source>
        <dbReference type="Proteomes" id="UP000054815"/>
    </source>
</evidence>